<sequence length="639" mass="75183">LYKLRGNYSFFSNKKLIIDNLINEWSYASEFNDTETYLLFGKEVTWDPRWELIVEKMLIALNFEKLHGIDEFPIPDSIEESDMHSVENPYDKQTKILRAILEYLKINSKSGFPPLNLNDARLKLLEKPIKFYEITNPIGDITIKSIDNCDFEIKNVTLKKLFKLEEKDDDIIIYISNDHRLSDRKKLYFRELFDKIFKNERNYKKSYKKFSELVEWVWMDFDDLTNCDTNPKIIKDYLIDKTVSLRFKADEQREEKVIMSVSESSEDLVQEQDKKQELEPDTSTIEQKSKQPDFAEGIGKSEKLLSEETSNIKKDDKYEKTETGLTSSETTIRGTQSEEQTIVETPILKPEGSSEYSDFIPEEEEEEEYPEEQDFDPSCKPDEASITEISLENIDSNMQIEITRNYDYEDIKDINGESVEQIRDNEEEINDVSSVDRESNQYEFNPESKPPETPVVELEYVSEIKISDGTTRRKKRIIKPYYRPRKPPKDTTKIGRWGEEYALSCLKKKKIEKYRIGNKTKIKVVRDTIDGFVIEIDSKEVFKAVWENKFKETHQGYDIYFKEAGEDFYIEVKATKTETIDVFDITPPEWSCLIGNKDHYYIYRVYNAGKTTAKYLPIENPYKLWKEGKIIAVASQIYI</sequence>
<gene>
    <name evidence="3" type="ORF">LCGC14_1841880</name>
</gene>
<comment type="caution">
    <text evidence="3">The sequence shown here is derived from an EMBL/GenBank/DDBJ whole genome shotgun (WGS) entry which is preliminary data.</text>
</comment>
<name>A0A0F9JCD3_9ZZZZ</name>
<evidence type="ECO:0000259" key="2">
    <source>
        <dbReference type="Pfam" id="PF13020"/>
    </source>
</evidence>
<dbReference type="PANTHER" id="PTHR32387:SF0">
    <property type="entry name" value="PROTEIN NO VEIN"/>
    <property type="match status" value="1"/>
</dbReference>
<evidence type="ECO:0000256" key="1">
    <source>
        <dbReference type="SAM" id="MobiDB-lite"/>
    </source>
</evidence>
<protein>
    <recommendedName>
        <fullName evidence="2">Protein NO VEIN C-terminal domain-containing protein</fullName>
    </recommendedName>
</protein>
<feature type="compositionally biased region" description="Basic and acidic residues" evidence="1">
    <location>
        <begin position="287"/>
        <end position="322"/>
    </location>
</feature>
<dbReference type="EMBL" id="LAZR01018363">
    <property type="protein sequence ID" value="KKL96697.1"/>
    <property type="molecule type" value="Genomic_DNA"/>
</dbReference>
<feature type="compositionally biased region" description="Acidic residues" evidence="1">
    <location>
        <begin position="360"/>
        <end position="375"/>
    </location>
</feature>
<feature type="non-terminal residue" evidence="3">
    <location>
        <position position="1"/>
    </location>
</feature>
<feature type="compositionally biased region" description="Polar residues" evidence="1">
    <location>
        <begin position="323"/>
        <end position="343"/>
    </location>
</feature>
<dbReference type="PANTHER" id="PTHR32387">
    <property type="entry name" value="WU:FJ29H11"/>
    <property type="match status" value="1"/>
</dbReference>
<dbReference type="AlphaFoldDB" id="A0A0F9JCD3"/>
<proteinExistence type="predicted"/>
<organism evidence="3">
    <name type="scientific">marine sediment metagenome</name>
    <dbReference type="NCBI Taxonomy" id="412755"/>
    <lineage>
        <taxon>unclassified sequences</taxon>
        <taxon>metagenomes</taxon>
        <taxon>ecological metagenomes</taxon>
    </lineage>
</organism>
<feature type="region of interest" description="Disordered" evidence="1">
    <location>
        <begin position="432"/>
        <end position="453"/>
    </location>
</feature>
<evidence type="ECO:0000313" key="3">
    <source>
        <dbReference type="EMBL" id="KKL96697.1"/>
    </source>
</evidence>
<accession>A0A0F9JCD3</accession>
<dbReference type="InterPro" id="IPR024975">
    <property type="entry name" value="NOV_C"/>
</dbReference>
<dbReference type="InterPro" id="IPR052957">
    <property type="entry name" value="Auxin_embryo_med"/>
</dbReference>
<reference evidence="3" key="1">
    <citation type="journal article" date="2015" name="Nature">
        <title>Complex archaea that bridge the gap between prokaryotes and eukaryotes.</title>
        <authorList>
            <person name="Spang A."/>
            <person name="Saw J.H."/>
            <person name="Jorgensen S.L."/>
            <person name="Zaremba-Niedzwiedzka K."/>
            <person name="Martijn J."/>
            <person name="Lind A.E."/>
            <person name="van Eijk R."/>
            <person name="Schleper C."/>
            <person name="Guy L."/>
            <person name="Ettema T.J."/>
        </authorList>
    </citation>
    <scope>NUCLEOTIDE SEQUENCE</scope>
</reference>
<dbReference type="Pfam" id="PF13020">
    <property type="entry name" value="NOV_C"/>
    <property type="match status" value="1"/>
</dbReference>
<feature type="region of interest" description="Disordered" evidence="1">
    <location>
        <begin position="260"/>
        <end position="382"/>
    </location>
</feature>
<feature type="domain" description="Protein NO VEIN C-terminal" evidence="2">
    <location>
        <begin position="532"/>
        <end position="612"/>
    </location>
</feature>